<keyword evidence="2" id="KW-1185">Reference proteome</keyword>
<sequence length="244" mass="27405">MKRRTPYLFSAAILLLAFLSCWALDSYGRSARVYNRAGRLNDPAVARVVVTSPQEACLFWKERGYRGRRLVFIGDRWARFDPSQYNEAPLYRGYPFKLYNLAAKQTREDLDAENFLYIAALNGIVREITAILSPNGFAELAAEARAARNVRFGRHGIFLSHQGFPRTFTTASRFQAGTEPVLLYVSAASFRERDPDELYRRLLQSGLTTDCIVLCLQDGDPAVSPAERAKLARFAELLGAGAKP</sequence>
<gene>
    <name evidence="1" type="ORF">GURASL_32520</name>
</gene>
<dbReference type="EMBL" id="AP027151">
    <property type="protein sequence ID" value="BDV44329.1"/>
    <property type="molecule type" value="Genomic_DNA"/>
</dbReference>
<reference evidence="1 2" key="1">
    <citation type="submission" date="2022-12" db="EMBL/GenBank/DDBJ databases">
        <title>Polyphasic characterization of Geotalea uranireducens NIT-SL11 newly isolated from a complex of sewage sludge and microbially reduced graphene oxide.</title>
        <authorList>
            <person name="Xie L."/>
            <person name="Yoshida N."/>
            <person name="Meng L."/>
        </authorList>
    </citation>
    <scope>NUCLEOTIDE SEQUENCE [LARGE SCALE GENOMIC DNA]</scope>
    <source>
        <strain evidence="1 2">NIT-SL11</strain>
    </source>
</reference>
<dbReference type="Proteomes" id="UP001317705">
    <property type="component" value="Chromosome"/>
</dbReference>
<evidence type="ECO:0000313" key="1">
    <source>
        <dbReference type="EMBL" id="BDV44329.1"/>
    </source>
</evidence>
<dbReference type="RefSeq" id="WP_282000435.1">
    <property type="nucleotide sequence ID" value="NZ_AP027151.1"/>
</dbReference>
<name>A0ABM8ENZ1_9BACT</name>
<accession>A0ABM8ENZ1</accession>
<protein>
    <submittedName>
        <fullName evidence="1">Uncharacterized protein</fullName>
    </submittedName>
</protein>
<organism evidence="1 2">
    <name type="scientific">Geotalea uraniireducens</name>
    <dbReference type="NCBI Taxonomy" id="351604"/>
    <lineage>
        <taxon>Bacteria</taxon>
        <taxon>Pseudomonadati</taxon>
        <taxon>Thermodesulfobacteriota</taxon>
        <taxon>Desulfuromonadia</taxon>
        <taxon>Geobacterales</taxon>
        <taxon>Geobacteraceae</taxon>
        <taxon>Geotalea</taxon>
    </lineage>
</organism>
<proteinExistence type="predicted"/>
<dbReference type="PROSITE" id="PS51257">
    <property type="entry name" value="PROKAR_LIPOPROTEIN"/>
    <property type="match status" value="1"/>
</dbReference>
<evidence type="ECO:0000313" key="2">
    <source>
        <dbReference type="Proteomes" id="UP001317705"/>
    </source>
</evidence>